<evidence type="ECO:0000256" key="3">
    <source>
        <dbReference type="ARBA" id="ARBA00022723"/>
    </source>
</evidence>
<dbReference type="Pfam" id="PF07519">
    <property type="entry name" value="Tannase"/>
    <property type="match status" value="2"/>
</dbReference>
<sequence length="566" mass="60056">MPTKPASLMTTAVIVAACGWAAGLAGYGALSGQALSGQALSAPAQIAPGDASRCDALARIALPDTEIVTAVFQSENLPVSSASYTAADRSKVGAPISGLPAFCRIAGRIHPEPGSDIRFEAWLPTERWNGRYMGVGNGGFAGSIRFKEMGETISAGYATASTDTGHDERVTPMATWAPGNPVKVRDYGWRAVHLTTAVAKRLVAAFYGRPADKSYFQSCSNGGRQGLMEAARFPDDFDGILAGAPAAEMTTAVMSHVWSQQAQSKPGAAFRPEQMKFLQNEVLRQCDALDGRTDNLIDDPRTCKVNTAKLSCANSKSPLCFSAAQVQALNRLYAGPTKRAGKAPAFAFPASGAEAGRPVPFLGWDGFIAAGGERPPQQVGLALGMIRDMLSPSISSIDAFDWTRDPALLTAKLGPDINVPPNLEKFFARGGKLIIYHGWADAAIPPAQTIALRKAILKRSGPRAGQSMRLFMIPGMQHCFGGTGSEIFGEMTGADDKAQAETNISMALRQWVEHGRVPESVIGTSSPAPGQTENFRPISRLHCVYPKQASLKRGADPASPLNYTCR</sequence>
<dbReference type="PANTHER" id="PTHR33938">
    <property type="entry name" value="FERULOYL ESTERASE B-RELATED"/>
    <property type="match status" value="1"/>
</dbReference>
<evidence type="ECO:0000313" key="8">
    <source>
        <dbReference type="EMBL" id="GGZ11090.1"/>
    </source>
</evidence>
<keyword evidence="7" id="KW-1015">Disulfide bond</keyword>
<dbReference type="SUPFAM" id="SSF53474">
    <property type="entry name" value="alpha/beta-Hydrolases"/>
    <property type="match status" value="1"/>
</dbReference>
<evidence type="ECO:0000256" key="6">
    <source>
        <dbReference type="ARBA" id="ARBA00022837"/>
    </source>
</evidence>
<comment type="caution">
    <text evidence="8">The sequence shown here is derived from an EMBL/GenBank/DDBJ whole genome shotgun (WGS) entry which is preliminary data.</text>
</comment>
<evidence type="ECO:0000256" key="7">
    <source>
        <dbReference type="ARBA" id="ARBA00023157"/>
    </source>
</evidence>
<dbReference type="Proteomes" id="UP000648075">
    <property type="component" value="Unassembled WGS sequence"/>
</dbReference>
<dbReference type="InterPro" id="IPR029058">
    <property type="entry name" value="AB_hydrolase_fold"/>
</dbReference>
<evidence type="ECO:0000256" key="1">
    <source>
        <dbReference type="ARBA" id="ARBA00006249"/>
    </source>
</evidence>
<evidence type="ECO:0000313" key="9">
    <source>
        <dbReference type="Proteomes" id="UP000648075"/>
    </source>
</evidence>
<dbReference type="EMBL" id="BMZA01000012">
    <property type="protein sequence ID" value="GGZ11090.1"/>
    <property type="molecule type" value="Genomic_DNA"/>
</dbReference>
<dbReference type="InterPro" id="IPR011118">
    <property type="entry name" value="Tannase/feruloyl_esterase"/>
</dbReference>
<dbReference type="Gene3D" id="3.40.50.1820">
    <property type="entry name" value="alpha/beta hydrolase"/>
    <property type="match status" value="1"/>
</dbReference>
<evidence type="ECO:0000256" key="5">
    <source>
        <dbReference type="ARBA" id="ARBA00022801"/>
    </source>
</evidence>
<keyword evidence="3" id="KW-0479">Metal-binding</keyword>
<keyword evidence="4" id="KW-0732">Signal</keyword>
<dbReference type="GO" id="GO:0046872">
    <property type="term" value="F:metal ion binding"/>
    <property type="evidence" value="ECO:0007669"/>
    <property type="project" value="UniProtKB-KW"/>
</dbReference>
<protein>
    <submittedName>
        <fullName evidence="8">Esterase</fullName>
    </submittedName>
</protein>
<proteinExistence type="inferred from homology"/>
<keyword evidence="5" id="KW-0378">Hydrolase</keyword>
<gene>
    <name evidence="8" type="ORF">GCM10011614_27510</name>
</gene>
<keyword evidence="6" id="KW-0106">Calcium</keyword>
<evidence type="ECO:0000256" key="2">
    <source>
        <dbReference type="ARBA" id="ARBA00022487"/>
    </source>
</evidence>
<evidence type="ECO:0000256" key="4">
    <source>
        <dbReference type="ARBA" id="ARBA00022729"/>
    </source>
</evidence>
<dbReference type="PANTHER" id="PTHR33938:SF15">
    <property type="entry name" value="FERULOYL ESTERASE B-RELATED"/>
    <property type="match status" value="1"/>
</dbReference>
<comment type="similarity">
    <text evidence="1">Belongs to the tannase family.</text>
</comment>
<keyword evidence="2" id="KW-0719">Serine esterase</keyword>
<dbReference type="PROSITE" id="PS51257">
    <property type="entry name" value="PROKAR_LIPOPROTEIN"/>
    <property type="match status" value="1"/>
</dbReference>
<reference evidence="8" key="1">
    <citation type="journal article" date="2014" name="Int. J. Syst. Evol. Microbiol.">
        <title>Complete genome sequence of Corynebacterium casei LMG S-19264T (=DSM 44701T), isolated from a smear-ripened cheese.</title>
        <authorList>
            <consortium name="US DOE Joint Genome Institute (JGI-PGF)"/>
            <person name="Walter F."/>
            <person name="Albersmeier A."/>
            <person name="Kalinowski J."/>
            <person name="Ruckert C."/>
        </authorList>
    </citation>
    <scope>NUCLEOTIDE SEQUENCE</scope>
    <source>
        <strain evidence="8">KCTC 32255</strain>
    </source>
</reference>
<accession>A0A918PHY9</accession>
<keyword evidence="9" id="KW-1185">Reference proteome</keyword>
<organism evidence="8 9">
    <name type="scientific">Novosphingobium colocasiae</name>
    <dbReference type="NCBI Taxonomy" id="1256513"/>
    <lineage>
        <taxon>Bacteria</taxon>
        <taxon>Pseudomonadati</taxon>
        <taxon>Pseudomonadota</taxon>
        <taxon>Alphaproteobacteria</taxon>
        <taxon>Sphingomonadales</taxon>
        <taxon>Sphingomonadaceae</taxon>
        <taxon>Novosphingobium</taxon>
    </lineage>
</organism>
<dbReference type="AlphaFoldDB" id="A0A918PHY9"/>
<dbReference type="GO" id="GO:0052689">
    <property type="term" value="F:carboxylic ester hydrolase activity"/>
    <property type="evidence" value="ECO:0007669"/>
    <property type="project" value="UniProtKB-KW"/>
</dbReference>
<reference evidence="8" key="2">
    <citation type="submission" date="2020-09" db="EMBL/GenBank/DDBJ databases">
        <authorList>
            <person name="Sun Q."/>
            <person name="Kim S."/>
        </authorList>
    </citation>
    <scope>NUCLEOTIDE SEQUENCE</scope>
    <source>
        <strain evidence="8">KCTC 32255</strain>
    </source>
</reference>
<name>A0A918PHY9_9SPHN</name>